<feature type="compositionally biased region" description="Polar residues" evidence="1">
    <location>
        <begin position="579"/>
        <end position="588"/>
    </location>
</feature>
<proteinExistence type="predicted"/>
<reference evidence="4 5" key="1">
    <citation type="submission" date="2018-02" db="EMBL/GenBank/DDBJ databases">
        <title>Comparative genomes isolates from brazilian mangrove.</title>
        <authorList>
            <person name="Araujo J.E."/>
            <person name="Taketani R.G."/>
            <person name="Silva M.C.P."/>
            <person name="Loureco M.V."/>
            <person name="Andreote F.D."/>
        </authorList>
    </citation>
    <scope>NUCLEOTIDE SEQUENCE [LARGE SCALE GENOMIC DNA]</scope>
    <source>
        <strain evidence="4 5">Hex-1 MGV</strain>
    </source>
</reference>
<feature type="transmembrane region" description="Helical" evidence="2">
    <location>
        <begin position="6"/>
        <end position="24"/>
    </location>
</feature>
<dbReference type="Gene3D" id="3.40.50.880">
    <property type="match status" value="1"/>
</dbReference>
<gene>
    <name evidence="4" type="ORF">C5Y83_06635</name>
</gene>
<feature type="region of interest" description="Disordered" evidence="1">
    <location>
        <begin position="568"/>
        <end position="588"/>
    </location>
</feature>
<comment type="caution">
    <text evidence="4">The sequence shown here is derived from an EMBL/GenBank/DDBJ whole genome shotgun (WGS) entry which is preliminary data.</text>
</comment>
<evidence type="ECO:0000256" key="1">
    <source>
        <dbReference type="SAM" id="MobiDB-lite"/>
    </source>
</evidence>
<dbReference type="PANTHER" id="PTHR37464">
    <property type="entry name" value="BLL2463 PROTEIN"/>
    <property type="match status" value="1"/>
</dbReference>
<dbReference type="OrthoDB" id="237862at2"/>
<feature type="transmembrane region" description="Helical" evidence="2">
    <location>
        <begin position="56"/>
        <end position="78"/>
    </location>
</feature>
<dbReference type="Pfam" id="PF07584">
    <property type="entry name" value="BatA"/>
    <property type="match status" value="1"/>
</dbReference>
<accession>A0A2S8FZK3</accession>
<dbReference type="NCBIfam" id="TIGR02226">
    <property type="entry name" value="two_anch"/>
    <property type="match status" value="1"/>
</dbReference>
<name>A0A2S8FZK3_9BACT</name>
<feature type="domain" description="Aerotolerance regulator N-terminal" evidence="3">
    <location>
        <begin position="1"/>
        <end position="76"/>
    </location>
</feature>
<dbReference type="EMBL" id="PUHY01000005">
    <property type="protein sequence ID" value="PQO37616.1"/>
    <property type="molecule type" value="Genomic_DNA"/>
</dbReference>
<dbReference type="InterPro" id="IPR011933">
    <property type="entry name" value="Double_TM_dom"/>
</dbReference>
<dbReference type="InterPro" id="IPR029062">
    <property type="entry name" value="Class_I_gatase-like"/>
</dbReference>
<dbReference type="InterPro" id="IPR024163">
    <property type="entry name" value="Aerotolerance_reg_N"/>
</dbReference>
<evidence type="ECO:0000313" key="4">
    <source>
        <dbReference type="EMBL" id="PQO37616.1"/>
    </source>
</evidence>
<evidence type="ECO:0000256" key="2">
    <source>
        <dbReference type="SAM" id="Phobius"/>
    </source>
</evidence>
<protein>
    <recommendedName>
        <fullName evidence="3">Aerotolerance regulator N-terminal domain-containing protein</fullName>
    </recommendedName>
</protein>
<sequence>MSFFQTTFLIATAAVAIPVLLHLLNRWQARQIELGTMRFLEEVIREGAQRRKIRRWLLLLTRCALVALLAFLFARPFLLENRQQQGERLRLVLVDRSASMAMKGNAGRLIDDGVSAASQWTANRQAEATVEWAWFDSQVEPLEPGETRPSSPQVLSGDTDYAAALNWARDRLSLDRDALAEVLLVTDLQQSGLVSEGFPLDGNVLPATVPFHLIDVGRPAANNLAINAIRTPSDRIGTESDLEMVVTLFNYGALPFEEVPLTAAITNGERTARIRKSISVPAGQAAEIAFSFGKLDPGVWRGTFSLDIEDDLAADNRRFAAVEVADRVNVLILDSGTHKVGTGAESYYLATALEQDGKNLNVSSDESDQPHISEGRFRTQVHYLEDSGTPSFNPEKYPLIVVADAGQVSRDTINRLATYVRIGGQLLVFAGDDGGRPVWASWENEGLAPGKFQSVKRSGAMPYRITSVSTGTMLKPFEDPQRSDLSRLRFEKFLSVKADEKTQVLASFDSRHPAVTKQQLEQGEVAWFLSSADSSWGNWTTSPLYLPLVQQMAADLVHLTGEGTIRERQVGDDDPTVPANGTAQEGSERLLTSFTRPGFESRGEALYVINSTAKESDPARIDRETFAKHFGLVLANESDDQADAAVEGQSRKELWPWFAAACLVLMVFEFALANRTSA</sequence>
<evidence type="ECO:0000259" key="3">
    <source>
        <dbReference type="Pfam" id="PF07584"/>
    </source>
</evidence>
<keyword evidence="2" id="KW-0472">Membrane</keyword>
<dbReference type="CDD" id="cd03143">
    <property type="entry name" value="A4_beta-galactosidase_middle_domain"/>
    <property type="match status" value="1"/>
</dbReference>
<dbReference type="RefSeq" id="WP_105328865.1">
    <property type="nucleotide sequence ID" value="NZ_PUHY01000005.1"/>
</dbReference>
<keyword evidence="2" id="KW-0812">Transmembrane</keyword>
<dbReference type="PANTHER" id="PTHR37464:SF1">
    <property type="entry name" value="BLL2463 PROTEIN"/>
    <property type="match status" value="1"/>
</dbReference>
<feature type="transmembrane region" description="Helical" evidence="2">
    <location>
        <begin position="654"/>
        <end position="673"/>
    </location>
</feature>
<organism evidence="4 5">
    <name type="scientific">Blastopirellula marina</name>
    <dbReference type="NCBI Taxonomy" id="124"/>
    <lineage>
        <taxon>Bacteria</taxon>
        <taxon>Pseudomonadati</taxon>
        <taxon>Planctomycetota</taxon>
        <taxon>Planctomycetia</taxon>
        <taxon>Pirellulales</taxon>
        <taxon>Pirellulaceae</taxon>
        <taxon>Blastopirellula</taxon>
    </lineage>
</organism>
<dbReference type="Proteomes" id="UP000238322">
    <property type="component" value="Unassembled WGS sequence"/>
</dbReference>
<keyword evidence="2" id="KW-1133">Transmembrane helix</keyword>
<dbReference type="AlphaFoldDB" id="A0A2S8FZK3"/>
<evidence type="ECO:0000313" key="5">
    <source>
        <dbReference type="Proteomes" id="UP000238322"/>
    </source>
</evidence>
<dbReference type="SUPFAM" id="SSF52317">
    <property type="entry name" value="Class I glutamine amidotransferase-like"/>
    <property type="match status" value="1"/>
</dbReference>